<keyword evidence="10" id="KW-1185">Reference proteome</keyword>
<feature type="transmembrane region" description="Helical" evidence="7">
    <location>
        <begin position="21"/>
        <end position="44"/>
    </location>
</feature>
<dbReference type="KEGG" id="agf:ET445_04215"/>
<dbReference type="Gene3D" id="1.10.3720.10">
    <property type="entry name" value="MetI-like"/>
    <property type="match status" value="1"/>
</dbReference>
<dbReference type="GO" id="GO:0005886">
    <property type="term" value="C:plasma membrane"/>
    <property type="evidence" value="ECO:0007669"/>
    <property type="project" value="UniProtKB-SubCell"/>
</dbReference>
<evidence type="ECO:0000256" key="6">
    <source>
        <dbReference type="ARBA" id="ARBA00023136"/>
    </source>
</evidence>
<evidence type="ECO:0000256" key="5">
    <source>
        <dbReference type="ARBA" id="ARBA00022989"/>
    </source>
</evidence>
<evidence type="ECO:0000256" key="4">
    <source>
        <dbReference type="ARBA" id="ARBA00022692"/>
    </source>
</evidence>
<evidence type="ECO:0000256" key="1">
    <source>
        <dbReference type="ARBA" id="ARBA00004651"/>
    </source>
</evidence>
<comment type="subcellular location">
    <subcellularLocation>
        <location evidence="1 7">Cell membrane</location>
        <topology evidence="1 7">Multi-pass membrane protein</topology>
    </subcellularLocation>
</comment>
<dbReference type="SUPFAM" id="SSF161098">
    <property type="entry name" value="MetI-like"/>
    <property type="match status" value="1"/>
</dbReference>
<dbReference type="AlphaFoldDB" id="A0A4P6FE47"/>
<evidence type="ECO:0000259" key="8">
    <source>
        <dbReference type="PROSITE" id="PS50928"/>
    </source>
</evidence>
<dbReference type="RefSeq" id="WP_129189117.1">
    <property type="nucleotide sequence ID" value="NZ_CP035491.1"/>
</dbReference>
<protein>
    <submittedName>
        <fullName evidence="9">Sugar ABC transporter permease</fullName>
    </submittedName>
</protein>
<evidence type="ECO:0000256" key="7">
    <source>
        <dbReference type="RuleBase" id="RU363032"/>
    </source>
</evidence>
<accession>A0A4P6FE47</accession>
<dbReference type="PANTHER" id="PTHR43227:SF8">
    <property type="entry name" value="DIACETYLCHITOBIOSE UPTAKE SYSTEM PERMEASE PROTEIN DASB"/>
    <property type="match status" value="1"/>
</dbReference>
<gene>
    <name evidence="9" type="ORF">ET445_04215</name>
</gene>
<sequence>MSTQLAAPRRTGGPLRLGRRGIGLAPLAWIAIALYVAFLIYPIIQSVITSFTDRNPLKPASSFVGFANYLELFQDQRLLRSLGFTLVVVVFVTIVANAFGLMFAMLLNRSTLNYRAMRTLVFIPQVLSGVIVAFIWRSILTQNGLLNVTLQNLGLTDAAVSWIGTPELATLSICVVVSWMTIAFSTVVYTASLQSVPAELYEAARVDGAGAFSRFRNVTFPMIAPGVTISVTLGLITTLKLYDVIAVLTGGGPANSTKSVAFYLIDVAFTSNRFGYASAIAIFLLGLTAVIAYGTTGLLRRREAHL</sequence>
<keyword evidence="2 7" id="KW-0813">Transport</keyword>
<keyword evidence="3" id="KW-1003">Cell membrane</keyword>
<feature type="transmembrane region" description="Helical" evidence="7">
    <location>
        <begin position="119"/>
        <end position="139"/>
    </location>
</feature>
<organism evidence="9 10">
    <name type="scientific">Agromyces protaetiae</name>
    <dbReference type="NCBI Taxonomy" id="2509455"/>
    <lineage>
        <taxon>Bacteria</taxon>
        <taxon>Bacillati</taxon>
        <taxon>Actinomycetota</taxon>
        <taxon>Actinomycetes</taxon>
        <taxon>Micrococcales</taxon>
        <taxon>Microbacteriaceae</taxon>
        <taxon>Agromyces</taxon>
    </lineage>
</organism>
<feature type="transmembrane region" description="Helical" evidence="7">
    <location>
        <begin position="274"/>
        <end position="299"/>
    </location>
</feature>
<dbReference type="InterPro" id="IPR035906">
    <property type="entry name" value="MetI-like_sf"/>
</dbReference>
<evidence type="ECO:0000313" key="9">
    <source>
        <dbReference type="EMBL" id="QAY72669.1"/>
    </source>
</evidence>
<dbReference type="PROSITE" id="PS50928">
    <property type="entry name" value="ABC_TM1"/>
    <property type="match status" value="1"/>
</dbReference>
<dbReference type="CDD" id="cd06261">
    <property type="entry name" value="TM_PBP2"/>
    <property type="match status" value="1"/>
</dbReference>
<comment type="similarity">
    <text evidence="7">Belongs to the binding-protein-dependent transport system permease family.</text>
</comment>
<evidence type="ECO:0000256" key="2">
    <source>
        <dbReference type="ARBA" id="ARBA00022448"/>
    </source>
</evidence>
<name>A0A4P6FE47_9MICO</name>
<dbReference type="Pfam" id="PF00528">
    <property type="entry name" value="BPD_transp_1"/>
    <property type="match status" value="1"/>
</dbReference>
<feature type="transmembrane region" description="Helical" evidence="7">
    <location>
        <begin position="222"/>
        <end position="242"/>
    </location>
</feature>
<dbReference type="Proteomes" id="UP000291259">
    <property type="component" value="Chromosome"/>
</dbReference>
<proteinExistence type="inferred from homology"/>
<feature type="transmembrane region" description="Helical" evidence="7">
    <location>
        <begin position="82"/>
        <end position="107"/>
    </location>
</feature>
<dbReference type="OrthoDB" id="9805974at2"/>
<keyword evidence="5 7" id="KW-1133">Transmembrane helix</keyword>
<feature type="domain" description="ABC transmembrane type-1" evidence="8">
    <location>
        <begin position="82"/>
        <end position="295"/>
    </location>
</feature>
<dbReference type="GO" id="GO:0055085">
    <property type="term" value="P:transmembrane transport"/>
    <property type="evidence" value="ECO:0007669"/>
    <property type="project" value="InterPro"/>
</dbReference>
<evidence type="ECO:0000313" key="10">
    <source>
        <dbReference type="Proteomes" id="UP000291259"/>
    </source>
</evidence>
<dbReference type="InterPro" id="IPR050809">
    <property type="entry name" value="UgpAE/MalFG_permease"/>
</dbReference>
<dbReference type="EMBL" id="CP035491">
    <property type="protein sequence ID" value="QAY72669.1"/>
    <property type="molecule type" value="Genomic_DNA"/>
</dbReference>
<dbReference type="InterPro" id="IPR000515">
    <property type="entry name" value="MetI-like"/>
</dbReference>
<dbReference type="PANTHER" id="PTHR43227">
    <property type="entry name" value="BLL4140 PROTEIN"/>
    <property type="match status" value="1"/>
</dbReference>
<keyword evidence="4 7" id="KW-0812">Transmembrane</keyword>
<reference evidence="9 10" key="1">
    <citation type="submission" date="2019-01" db="EMBL/GenBank/DDBJ databases">
        <title>Genome sequencing of strain FW100M-8.</title>
        <authorList>
            <person name="Heo J."/>
            <person name="Kim S.-J."/>
            <person name="Kim J.-S."/>
            <person name="Hong S.-B."/>
            <person name="Kwon S.-W."/>
        </authorList>
    </citation>
    <scope>NUCLEOTIDE SEQUENCE [LARGE SCALE GENOMIC DNA]</scope>
    <source>
        <strain evidence="9 10">FW100M-8</strain>
    </source>
</reference>
<keyword evidence="6 7" id="KW-0472">Membrane</keyword>
<evidence type="ECO:0000256" key="3">
    <source>
        <dbReference type="ARBA" id="ARBA00022475"/>
    </source>
</evidence>
<feature type="transmembrane region" description="Helical" evidence="7">
    <location>
        <begin position="168"/>
        <end position="191"/>
    </location>
</feature>